<dbReference type="Proteomes" id="UP000192042">
    <property type="component" value="Chromosome I"/>
</dbReference>
<dbReference type="EMBL" id="LT828648">
    <property type="protein sequence ID" value="SLM49569.1"/>
    <property type="molecule type" value="Genomic_DNA"/>
</dbReference>
<gene>
    <name evidence="1" type="ORF">NSJP_3402</name>
</gene>
<dbReference type="RefSeq" id="WP_080887769.1">
    <property type="nucleotide sequence ID" value="NZ_LT828648.1"/>
</dbReference>
<dbReference type="OrthoDB" id="9793062at2"/>
<organism evidence="1 2">
    <name type="scientific">Nitrospira japonica</name>
    <dbReference type="NCBI Taxonomy" id="1325564"/>
    <lineage>
        <taxon>Bacteria</taxon>
        <taxon>Pseudomonadati</taxon>
        <taxon>Nitrospirota</taxon>
        <taxon>Nitrospiria</taxon>
        <taxon>Nitrospirales</taxon>
        <taxon>Nitrospiraceae</taxon>
        <taxon>Nitrospira</taxon>
    </lineage>
</organism>
<protein>
    <submittedName>
        <fullName evidence="1">Uncharacterized protein</fullName>
    </submittedName>
</protein>
<accession>A0A1W1I9M4</accession>
<proteinExistence type="predicted"/>
<sequence length="121" mass="14179">MPKNWIEKHQLAGLDERERGFSRPVELEQADPGYRAHLQYEDLRLSTGWCPVRDAVLPALTDMLQSRGYRQLKTQMTFRGESYLGSQEPWVEYPDPPQESVTSGGWLDSLMYWFRTRTARN</sequence>
<dbReference type="STRING" id="1325564.NSJP_3402"/>
<dbReference type="KEGG" id="nja:NSJP_3402"/>
<name>A0A1W1I9M4_9BACT</name>
<dbReference type="AlphaFoldDB" id="A0A1W1I9M4"/>
<reference evidence="1 2" key="1">
    <citation type="submission" date="2017-03" db="EMBL/GenBank/DDBJ databases">
        <authorList>
            <person name="Afonso C.L."/>
            <person name="Miller P.J."/>
            <person name="Scott M.A."/>
            <person name="Spackman E."/>
            <person name="Goraichik I."/>
            <person name="Dimitrov K.M."/>
            <person name="Suarez D.L."/>
            <person name="Swayne D.E."/>
        </authorList>
    </citation>
    <scope>NUCLEOTIDE SEQUENCE [LARGE SCALE GENOMIC DNA]</scope>
    <source>
        <strain evidence="1">Genome sequencing of Nitrospira japonica strain NJ11</strain>
    </source>
</reference>
<keyword evidence="2" id="KW-1185">Reference proteome</keyword>
<evidence type="ECO:0000313" key="2">
    <source>
        <dbReference type="Proteomes" id="UP000192042"/>
    </source>
</evidence>
<evidence type="ECO:0000313" key="1">
    <source>
        <dbReference type="EMBL" id="SLM49569.1"/>
    </source>
</evidence>